<protein>
    <recommendedName>
        <fullName evidence="6">Flp pilus-assembly TadE/G-like protein</fullName>
    </recommendedName>
</protein>
<organism evidence="4 5">
    <name type="scientific">Lipingzhangella halophila</name>
    <dbReference type="NCBI Taxonomy" id="1783352"/>
    <lineage>
        <taxon>Bacteria</taxon>
        <taxon>Bacillati</taxon>
        <taxon>Actinomycetota</taxon>
        <taxon>Actinomycetes</taxon>
        <taxon>Streptosporangiales</taxon>
        <taxon>Nocardiopsidaceae</taxon>
        <taxon>Lipingzhangella</taxon>
    </lineage>
</organism>
<dbReference type="EMBL" id="JACHJT010000001">
    <property type="protein sequence ID" value="MBB4930140.1"/>
    <property type="molecule type" value="Genomic_DNA"/>
</dbReference>
<keyword evidence="5" id="KW-1185">Reference proteome</keyword>
<gene>
    <name evidence="4" type="ORF">F4561_000960</name>
</gene>
<dbReference type="Pfam" id="PF26571">
    <property type="entry name" value="VldE"/>
    <property type="match status" value="1"/>
</dbReference>
<evidence type="ECO:0000313" key="4">
    <source>
        <dbReference type="EMBL" id="MBB4930140.1"/>
    </source>
</evidence>
<dbReference type="Pfam" id="PF13400">
    <property type="entry name" value="Tad"/>
    <property type="match status" value="1"/>
</dbReference>
<reference evidence="4 5" key="1">
    <citation type="submission" date="2020-08" db="EMBL/GenBank/DDBJ databases">
        <title>Sequencing the genomes of 1000 actinobacteria strains.</title>
        <authorList>
            <person name="Klenk H.-P."/>
        </authorList>
    </citation>
    <scope>NUCLEOTIDE SEQUENCE [LARGE SCALE GENOMIC DNA]</scope>
    <source>
        <strain evidence="4 5">DSM 102030</strain>
    </source>
</reference>
<evidence type="ECO:0000259" key="3">
    <source>
        <dbReference type="Pfam" id="PF26571"/>
    </source>
</evidence>
<dbReference type="InterPro" id="IPR058593">
    <property type="entry name" value="ARB_07466-like_C"/>
</dbReference>
<dbReference type="RefSeq" id="WP_184575132.1">
    <property type="nucleotide sequence ID" value="NZ_JACHJT010000001.1"/>
</dbReference>
<evidence type="ECO:0000256" key="1">
    <source>
        <dbReference type="SAM" id="Phobius"/>
    </source>
</evidence>
<dbReference type="Proteomes" id="UP000523007">
    <property type="component" value="Unassembled WGS sequence"/>
</dbReference>
<feature type="domain" description="ARB-07466-like C-terminal" evidence="3">
    <location>
        <begin position="252"/>
        <end position="373"/>
    </location>
</feature>
<dbReference type="InterPro" id="IPR028087">
    <property type="entry name" value="Tad_N"/>
</dbReference>
<feature type="transmembrane region" description="Helical" evidence="1">
    <location>
        <begin position="16"/>
        <end position="36"/>
    </location>
</feature>
<keyword evidence="1" id="KW-0812">Transmembrane</keyword>
<keyword evidence="1" id="KW-0472">Membrane</keyword>
<evidence type="ECO:0008006" key="6">
    <source>
        <dbReference type="Google" id="ProtNLM"/>
    </source>
</evidence>
<name>A0A7W7RE36_9ACTN</name>
<proteinExistence type="predicted"/>
<accession>A0A7W7RE36</accession>
<sequence>MKLRLTSRQADEQGQASLFLLVGLTLSLLSLTLLFIRLGDVNEMRTTAQSAADSAALAAVGDIQHRTAQTIAGGSLPWGVGWQQSSGKPAAENYAEDNNATLTDIRASDNQQGQVGNIVRVEVEGTGCQRELKDDSSVHWNNRECPDKEELEEAKENGEEIPVATGNAAAIAEVRIPDCEQRQIFDVFDVVIGSYIACRPEGSGQPHTRVWTYGQAKDMTEVRLVDREGQWKYSELSAGPGSGRYPCEAVGDQNITKKMCATHEAIMDEWGAVFETYGVGCYRAGTKGEHPKGRACDYMVSDPNSGNPLPDAKHQRGADAAAQWMIDNHKELDIYYIIWEQHIWNPHNGEKVGEWDEVKRPMEDRGGSTVNHYDHIHVSVLP</sequence>
<evidence type="ECO:0000259" key="2">
    <source>
        <dbReference type="Pfam" id="PF13400"/>
    </source>
</evidence>
<evidence type="ECO:0000313" key="5">
    <source>
        <dbReference type="Proteomes" id="UP000523007"/>
    </source>
</evidence>
<dbReference type="AlphaFoldDB" id="A0A7W7RE36"/>
<keyword evidence="1" id="KW-1133">Transmembrane helix</keyword>
<feature type="domain" description="Putative Flp pilus-assembly TadG-like N-terminal" evidence="2">
    <location>
        <begin position="14"/>
        <end position="60"/>
    </location>
</feature>
<comment type="caution">
    <text evidence="4">The sequence shown here is derived from an EMBL/GenBank/DDBJ whole genome shotgun (WGS) entry which is preliminary data.</text>
</comment>